<dbReference type="Proteomes" id="UP000267250">
    <property type="component" value="Chromosome"/>
</dbReference>
<protein>
    <recommendedName>
        <fullName evidence="3">Outer membrane protein beta-barrel domain-containing protein</fullName>
    </recommendedName>
</protein>
<dbReference type="AlphaFoldDB" id="A0A3Q9HPN4"/>
<dbReference type="EMBL" id="CP016379">
    <property type="protein sequence ID" value="AZR72852.1"/>
    <property type="molecule type" value="Genomic_DNA"/>
</dbReference>
<evidence type="ECO:0000313" key="1">
    <source>
        <dbReference type="EMBL" id="AZR72852.1"/>
    </source>
</evidence>
<sequence>MKKIVLITFFFLFLLILPTSANELDENILLHYGGGGVMIEFFEVEMIELNTLLKKNGFAPLDSRLWTYGGGFFSQTQNNLRYSNFGAGGSVSSIADNGKYACLSIGHGGVWLEQIFPLTDTVAVSLGGSTSLGRLKLELVHDTVSNFEEGITSPNQTVLKAPFIMIKPQIGFYYSLKRYVDLEFKVGYYYSHLFNWKLGTQVIPGEQPLEQMHGLSLLLNLNFGF</sequence>
<dbReference type="RefSeq" id="WP_127016189.1">
    <property type="nucleotide sequence ID" value="NZ_CP016379.1"/>
</dbReference>
<name>A0A3Q9HPN4_9FIRM</name>
<evidence type="ECO:0000313" key="2">
    <source>
        <dbReference type="Proteomes" id="UP000267250"/>
    </source>
</evidence>
<proteinExistence type="predicted"/>
<gene>
    <name evidence="1" type="ORF">BBF96_05280</name>
</gene>
<keyword evidence="2" id="KW-1185">Reference proteome</keyword>
<organism evidence="1 2">
    <name type="scientific">Anoxybacter fermentans</name>
    <dbReference type="NCBI Taxonomy" id="1323375"/>
    <lineage>
        <taxon>Bacteria</taxon>
        <taxon>Bacillati</taxon>
        <taxon>Bacillota</taxon>
        <taxon>Clostridia</taxon>
        <taxon>Halanaerobiales</taxon>
        <taxon>Anoxybacter</taxon>
    </lineage>
</organism>
<reference evidence="1 2" key="1">
    <citation type="submission" date="2016-07" db="EMBL/GenBank/DDBJ databases">
        <title>Genome and transcriptome analysis of iron-reducing fermentative bacteria Anoxybacter fermentans.</title>
        <authorList>
            <person name="Zeng X."/>
            <person name="Shao Z."/>
        </authorList>
    </citation>
    <scope>NUCLEOTIDE SEQUENCE [LARGE SCALE GENOMIC DNA]</scope>
    <source>
        <strain evidence="1 2">DY22613</strain>
    </source>
</reference>
<dbReference type="KEGG" id="aft:BBF96_05280"/>
<accession>A0A3Q9HPN4</accession>
<evidence type="ECO:0008006" key="3">
    <source>
        <dbReference type="Google" id="ProtNLM"/>
    </source>
</evidence>